<dbReference type="EMBL" id="CM056811">
    <property type="protein sequence ID" value="KAJ8634811.1"/>
    <property type="molecule type" value="Genomic_DNA"/>
</dbReference>
<name>A0ACC2LMX8_PERAE</name>
<accession>A0ACC2LMX8</accession>
<sequence length="175" mass="19834">MEADGLLVFFLCVADLTLSDFISSSSSSSDDEVKGYIHNNGLNCLLFLKSHLVCHISFRRNVDCKISLSSKLLNRPLEKVKLQRVLINKFSNVHKLKVQAAEIRVQENQELLDAGPTDSLHTFLAEAKASLHNHPLLQETHWRKKSRIGWLKEGDRKIAFFHASTKSRGVVNRID</sequence>
<gene>
    <name evidence="1" type="ORF">MRB53_009078</name>
</gene>
<evidence type="ECO:0000313" key="2">
    <source>
        <dbReference type="Proteomes" id="UP001234297"/>
    </source>
</evidence>
<dbReference type="Proteomes" id="UP001234297">
    <property type="component" value="Chromosome 3"/>
</dbReference>
<reference evidence="1 2" key="1">
    <citation type="journal article" date="2022" name="Hortic Res">
        <title>A haplotype resolved chromosomal level avocado genome allows analysis of novel avocado genes.</title>
        <authorList>
            <person name="Nath O."/>
            <person name="Fletcher S.J."/>
            <person name="Hayward A."/>
            <person name="Shaw L.M."/>
            <person name="Masouleh A.K."/>
            <person name="Furtado A."/>
            <person name="Henry R.J."/>
            <person name="Mitter N."/>
        </authorList>
    </citation>
    <scope>NUCLEOTIDE SEQUENCE [LARGE SCALE GENOMIC DNA]</scope>
    <source>
        <strain evidence="2">cv. Hass</strain>
    </source>
</reference>
<proteinExistence type="predicted"/>
<organism evidence="1 2">
    <name type="scientific">Persea americana</name>
    <name type="common">Avocado</name>
    <dbReference type="NCBI Taxonomy" id="3435"/>
    <lineage>
        <taxon>Eukaryota</taxon>
        <taxon>Viridiplantae</taxon>
        <taxon>Streptophyta</taxon>
        <taxon>Embryophyta</taxon>
        <taxon>Tracheophyta</taxon>
        <taxon>Spermatophyta</taxon>
        <taxon>Magnoliopsida</taxon>
        <taxon>Magnoliidae</taxon>
        <taxon>Laurales</taxon>
        <taxon>Lauraceae</taxon>
        <taxon>Persea</taxon>
    </lineage>
</organism>
<protein>
    <submittedName>
        <fullName evidence="1">Uncharacterized protein</fullName>
    </submittedName>
</protein>
<keyword evidence="2" id="KW-1185">Reference proteome</keyword>
<evidence type="ECO:0000313" key="1">
    <source>
        <dbReference type="EMBL" id="KAJ8634811.1"/>
    </source>
</evidence>
<comment type="caution">
    <text evidence="1">The sequence shown here is derived from an EMBL/GenBank/DDBJ whole genome shotgun (WGS) entry which is preliminary data.</text>
</comment>